<dbReference type="Proteomes" id="UP001055247">
    <property type="component" value="Unassembled WGS sequence"/>
</dbReference>
<name>A0AAV4ZGY3_9HYPH</name>
<reference evidence="1" key="1">
    <citation type="journal article" date="2016" name="Front. Microbiol.">
        <title>Genome Sequence of the Piezophilic, Mesophilic Sulfate-Reducing Bacterium Desulfovibrio indicus J2T.</title>
        <authorList>
            <person name="Cao J."/>
            <person name="Maignien L."/>
            <person name="Shao Z."/>
            <person name="Alain K."/>
            <person name="Jebbar M."/>
        </authorList>
    </citation>
    <scope>NUCLEOTIDE SEQUENCE</scope>
    <source>
        <strain evidence="1">DSM 16372</strain>
    </source>
</reference>
<evidence type="ECO:0000313" key="1">
    <source>
        <dbReference type="EMBL" id="GJD87696.1"/>
    </source>
</evidence>
<evidence type="ECO:0000313" key="2">
    <source>
        <dbReference type="Proteomes" id="UP001055247"/>
    </source>
</evidence>
<dbReference type="EMBL" id="BPQO01000004">
    <property type="protein sequence ID" value="GJD87696.1"/>
    <property type="molecule type" value="Genomic_DNA"/>
</dbReference>
<comment type="caution">
    <text evidence="1">The sequence shown here is derived from an EMBL/GenBank/DDBJ whole genome shotgun (WGS) entry which is preliminary data.</text>
</comment>
<accession>A0AAV4ZGY3</accession>
<keyword evidence="2" id="KW-1185">Reference proteome</keyword>
<sequence>MPLVEVPFNYKVSGAPKGKRKLEDYSFAGRMAVQIDGPTDEEAPVVLRRHRGVPGASASAPARDYRYYDGRLFSGYLVARDEAFGLPMTVDELLEIIGAGTGCGRNPLYDGIDNLFRRPLREDEEIRRTMKVDRSWEDEVASEIARRARDLIVVDGIVYRHFPGIEPIYEIVPEAALDRDEGVILAGTVHTVPVSQFADDPAEIDVRRHFRVDQLAEALVACSAANDRFEDWDSDDPASFIHVVGEYVEVLDPSALAFRPSQGPRFLKFARSLVADHADGLAGKPVGFMVAYAGIRDALTRKAGAAEVAPLVRAFAEEMDRTPGRSPGLVSHVVGEVDAFELSPEDEPAALPVARAA</sequence>
<reference evidence="1" key="2">
    <citation type="submission" date="2021-08" db="EMBL/GenBank/DDBJ databases">
        <authorList>
            <person name="Tani A."/>
            <person name="Ola A."/>
            <person name="Ogura Y."/>
            <person name="Katsura K."/>
            <person name="Hayashi T."/>
        </authorList>
    </citation>
    <scope>NUCLEOTIDE SEQUENCE</scope>
    <source>
        <strain evidence="1">DSM 16372</strain>
    </source>
</reference>
<dbReference type="RefSeq" id="WP_238229692.1">
    <property type="nucleotide sequence ID" value="NZ_BPQO01000004.1"/>
</dbReference>
<dbReference type="AlphaFoldDB" id="A0AAV4ZGY3"/>
<proteinExistence type="predicted"/>
<protein>
    <submittedName>
        <fullName evidence="1">Uncharacterized protein</fullName>
    </submittedName>
</protein>
<organism evidence="1 2">
    <name type="scientific">Methylobacterium hispanicum</name>
    <dbReference type="NCBI Taxonomy" id="270350"/>
    <lineage>
        <taxon>Bacteria</taxon>
        <taxon>Pseudomonadati</taxon>
        <taxon>Pseudomonadota</taxon>
        <taxon>Alphaproteobacteria</taxon>
        <taxon>Hyphomicrobiales</taxon>
        <taxon>Methylobacteriaceae</taxon>
        <taxon>Methylobacterium</taxon>
    </lineage>
</organism>
<gene>
    <name evidence="1" type="ORF">BHAOGJBA_1201</name>
</gene>